<dbReference type="InterPro" id="IPR052712">
    <property type="entry name" value="Acid_resist_chaperone_HdeD"/>
</dbReference>
<proteinExistence type="predicted"/>
<dbReference type="Proteomes" id="UP001596524">
    <property type="component" value="Unassembled WGS sequence"/>
</dbReference>
<keyword evidence="1" id="KW-1133">Transmembrane helix</keyword>
<evidence type="ECO:0000256" key="1">
    <source>
        <dbReference type="SAM" id="Phobius"/>
    </source>
</evidence>
<feature type="transmembrane region" description="Helical" evidence="1">
    <location>
        <begin position="12"/>
        <end position="40"/>
    </location>
</feature>
<dbReference type="PANTHER" id="PTHR34989">
    <property type="entry name" value="PROTEIN HDED"/>
    <property type="match status" value="1"/>
</dbReference>
<sequence length="178" mass="18177">MTWSHLVVRGGLAVVFGVVAMLFPLSTATALALLWGVWALADGALTLVQAFGAPRSPVRPVLGAMGIVALLAGALAVSDPGLTAVTLTRVLGIWLIARGLLEAVVALLDREAESRAGMLLSGAVDVVLGLLFVLNPGRSAVGLAVVLGLVAAVWGVVLVIVGFLVRRRHLNDGAAVHG</sequence>
<keyword evidence="1" id="KW-0812">Transmembrane</keyword>
<feature type="transmembrane region" description="Helical" evidence="1">
    <location>
        <begin position="116"/>
        <end position="134"/>
    </location>
</feature>
<feature type="transmembrane region" description="Helical" evidence="1">
    <location>
        <begin position="140"/>
        <end position="165"/>
    </location>
</feature>
<accession>A0ABW2N9B5</accession>
<reference evidence="3" key="1">
    <citation type="journal article" date="2019" name="Int. J. Syst. Evol. Microbiol.">
        <title>The Global Catalogue of Microorganisms (GCM) 10K type strain sequencing project: providing services to taxonomists for standard genome sequencing and annotation.</title>
        <authorList>
            <consortium name="The Broad Institute Genomics Platform"/>
            <consortium name="The Broad Institute Genome Sequencing Center for Infectious Disease"/>
            <person name="Wu L."/>
            <person name="Ma J."/>
        </authorList>
    </citation>
    <scope>NUCLEOTIDE SEQUENCE [LARGE SCALE GENOMIC DNA]</scope>
    <source>
        <strain evidence="3">FCH27</strain>
    </source>
</reference>
<evidence type="ECO:0000313" key="3">
    <source>
        <dbReference type="Proteomes" id="UP001596524"/>
    </source>
</evidence>
<dbReference type="InterPro" id="IPR005325">
    <property type="entry name" value="DUF308_memb"/>
</dbReference>
<protein>
    <submittedName>
        <fullName evidence="2">HdeD family acid-resistance protein</fullName>
    </submittedName>
</protein>
<feature type="transmembrane region" description="Helical" evidence="1">
    <location>
        <begin position="90"/>
        <end position="109"/>
    </location>
</feature>
<dbReference type="EMBL" id="JBHTCH010000017">
    <property type="protein sequence ID" value="MFC7361506.1"/>
    <property type="molecule type" value="Genomic_DNA"/>
</dbReference>
<dbReference type="Pfam" id="PF03729">
    <property type="entry name" value="DUF308"/>
    <property type="match status" value="2"/>
</dbReference>
<name>A0ABW2N9B5_9ACTN</name>
<feature type="transmembrane region" description="Helical" evidence="1">
    <location>
        <begin position="61"/>
        <end position="78"/>
    </location>
</feature>
<gene>
    <name evidence="2" type="ORF">ACFQO6_14625</name>
</gene>
<evidence type="ECO:0000313" key="2">
    <source>
        <dbReference type="EMBL" id="MFC7361506.1"/>
    </source>
</evidence>
<dbReference type="RefSeq" id="WP_379185963.1">
    <property type="nucleotide sequence ID" value="NZ_JBHTCH010000017.1"/>
</dbReference>
<keyword evidence="1" id="KW-0472">Membrane</keyword>
<dbReference type="PANTHER" id="PTHR34989:SF1">
    <property type="entry name" value="PROTEIN HDED"/>
    <property type="match status" value="1"/>
</dbReference>
<organism evidence="2 3">
    <name type="scientific">Nocardioides astragali</name>
    <dbReference type="NCBI Taxonomy" id="1776736"/>
    <lineage>
        <taxon>Bacteria</taxon>
        <taxon>Bacillati</taxon>
        <taxon>Actinomycetota</taxon>
        <taxon>Actinomycetes</taxon>
        <taxon>Propionibacteriales</taxon>
        <taxon>Nocardioidaceae</taxon>
        <taxon>Nocardioides</taxon>
    </lineage>
</organism>
<keyword evidence="3" id="KW-1185">Reference proteome</keyword>
<comment type="caution">
    <text evidence="2">The sequence shown here is derived from an EMBL/GenBank/DDBJ whole genome shotgun (WGS) entry which is preliminary data.</text>
</comment>